<name>A0A085LV82_9BILA</name>
<accession>A0A085LV82</accession>
<dbReference type="PANTHER" id="PTHR37984:SF5">
    <property type="entry name" value="PROTEIN NYNRIN-LIKE"/>
    <property type="match status" value="1"/>
</dbReference>
<dbReference type="Proteomes" id="UP000030764">
    <property type="component" value="Unassembled WGS sequence"/>
</dbReference>
<dbReference type="InterPro" id="IPR050951">
    <property type="entry name" value="Retrovirus_Pol_polyprotein"/>
</dbReference>
<keyword evidence="2" id="KW-1185">Reference proteome</keyword>
<evidence type="ECO:0000313" key="1">
    <source>
        <dbReference type="EMBL" id="KFD48878.1"/>
    </source>
</evidence>
<dbReference type="AlphaFoldDB" id="A0A085LV82"/>
<dbReference type="EMBL" id="KL363282">
    <property type="protein sequence ID" value="KFD48878.1"/>
    <property type="molecule type" value="Genomic_DNA"/>
</dbReference>
<protein>
    <submittedName>
        <fullName evidence="1">Uncharacterized protein</fullName>
    </submittedName>
</protein>
<proteinExistence type="predicted"/>
<gene>
    <name evidence="1" type="ORF">M513_10241</name>
</gene>
<organism evidence="1 2">
    <name type="scientific">Trichuris suis</name>
    <name type="common">pig whipworm</name>
    <dbReference type="NCBI Taxonomy" id="68888"/>
    <lineage>
        <taxon>Eukaryota</taxon>
        <taxon>Metazoa</taxon>
        <taxon>Ecdysozoa</taxon>
        <taxon>Nematoda</taxon>
        <taxon>Enoplea</taxon>
        <taxon>Dorylaimia</taxon>
        <taxon>Trichinellida</taxon>
        <taxon>Trichuridae</taxon>
        <taxon>Trichuris</taxon>
    </lineage>
</organism>
<evidence type="ECO:0000313" key="2">
    <source>
        <dbReference type="Proteomes" id="UP000030764"/>
    </source>
</evidence>
<reference evidence="1 2" key="1">
    <citation type="journal article" date="2014" name="Nat. Genet.">
        <title>Genome and transcriptome of the porcine whipworm Trichuris suis.</title>
        <authorList>
            <person name="Jex A.R."/>
            <person name="Nejsum P."/>
            <person name="Schwarz E.M."/>
            <person name="Hu L."/>
            <person name="Young N.D."/>
            <person name="Hall R.S."/>
            <person name="Korhonen P.K."/>
            <person name="Liao S."/>
            <person name="Thamsborg S."/>
            <person name="Xia J."/>
            <person name="Xu P."/>
            <person name="Wang S."/>
            <person name="Scheerlinck J.P."/>
            <person name="Hofmann A."/>
            <person name="Sternberg P.W."/>
            <person name="Wang J."/>
            <person name="Gasser R.B."/>
        </authorList>
    </citation>
    <scope>NUCLEOTIDE SEQUENCE [LARGE SCALE GENOMIC DNA]</scope>
    <source>
        <strain evidence="1">DCEP-RM93M</strain>
    </source>
</reference>
<dbReference type="PANTHER" id="PTHR37984">
    <property type="entry name" value="PROTEIN CBG26694"/>
    <property type="match status" value="1"/>
</dbReference>
<sequence length="186" mass="21661">MRWALILGNYEYSVEYVPACRNALADALSRLPIKEADIPTEERQRVFLRWCPEFGITRRDYVIGVNPRNSVTVIILYNYEYSVEYVPACRNALADALSRLPIKEADIPTEERQLSGQLLNLRINDLPLSKRQLQCCLVQDGVLAKVIRYLENGWPSRKKEISDNLRPFFERQSELSYEDHVLLWQG</sequence>